<evidence type="ECO:0000313" key="5">
    <source>
        <dbReference type="Proteomes" id="UP000828390"/>
    </source>
</evidence>
<dbReference type="PANTHER" id="PTHR14454">
    <property type="entry name" value="GRB2-ASSOCIATED AND REGULATOR OF MAPK PROTEIN FAMILY MEMBER"/>
    <property type="match status" value="1"/>
</dbReference>
<reference evidence="4" key="1">
    <citation type="journal article" date="2019" name="bioRxiv">
        <title>The Genome of the Zebra Mussel, Dreissena polymorpha: A Resource for Invasive Species Research.</title>
        <authorList>
            <person name="McCartney M.A."/>
            <person name="Auch B."/>
            <person name="Kono T."/>
            <person name="Mallez S."/>
            <person name="Zhang Y."/>
            <person name="Obille A."/>
            <person name="Becker A."/>
            <person name="Abrahante J.E."/>
            <person name="Garbe J."/>
            <person name="Badalamenti J.P."/>
            <person name="Herman A."/>
            <person name="Mangelson H."/>
            <person name="Liachko I."/>
            <person name="Sullivan S."/>
            <person name="Sone E.D."/>
            <person name="Koren S."/>
            <person name="Silverstein K.A.T."/>
            <person name="Beckman K.B."/>
            <person name="Gohl D.M."/>
        </authorList>
    </citation>
    <scope>NUCLEOTIDE SEQUENCE</scope>
    <source>
        <strain evidence="4">Duluth1</strain>
        <tissue evidence="4">Whole animal</tissue>
    </source>
</reference>
<feature type="domain" description="CABIT" evidence="3">
    <location>
        <begin position="31"/>
        <end position="262"/>
    </location>
</feature>
<feature type="compositionally biased region" description="Basic and acidic residues" evidence="2">
    <location>
        <begin position="576"/>
        <end position="587"/>
    </location>
</feature>
<organism evidence="4 5">
    <name type="scientific">Dreissena polymorpha</name>
    <name type="common">Zebra mussel</name>
    <name type="synonym">Mytilus polymorpha</name>
    <dbReference type="NCBI Taxonomy" id="45954"/>
    <lineage>
        <taxon>Eukaryota</taxon>
        <taxon>Metazoa</taxon>
        <taxon>Spiralia</taxon>
        <taxon>Lophotrochozoa</taxon>
        <taxon>Mollusca</taxon>
        <taxon>Bivalvia</taxon>
        <taxon>Autobranchia</taxon>
        <taxon>Heteroconchia</taxon>
        <taxon>Euheterodonta</taxon>
        <taxon>Imparidentia</taxon>
        <taxon>Neoheterodontei</taxon>
        <taxon>Myida</taxon>
        <taxon>Dreissenoidea</taxon>
        <taxon>Dreissenidae</taxon>
        <taxon>Dreissena</taxon>
    </lineage>
</organism>
<keyword evidence="1" id="KW-0597">Phosphoprotein</keyword>
<evidence type="ECO:0000256" key="1">
    <source>
        <dbReference type="ARBA" id="ARBA00022553"/>
    </source>
</evidence>
<dbReference type="InterPro" id="IPR025946">
    <property type="entry name" value="CABIT_dom"/>
</dbReference>
<feature type="compositionally biased region" description="Pro residues" evidence="2">
    <location>
        <begin position="552"/>
        <end position="574"/>
    </location>
</feature>
<dbReference type="AlphaFoldDB" id="A0A9D3Y8L7"/>
<accession>A0A9D3Y8L7</accession>
<feature type="compositionally biased region" description="Pro residues" evidence="2">
    <location>
        <begin position="364"/>
        <end position="375"/>
    </location>
</feature>
<comment type="caution">
    <text evidence="4">The sequence shown here is derived from an EMBL/GenBank/DDBJ whole genome shotgun (WGS) entry which is preliminary data.</text>
</comment>
<protein>
    <recommendedName>
        <fullName evidence="3">CABIT domain-containing protein</fullName>
    </recommendedName>
</protein>
<gene>
    <name evidence="4" type="ORF">DPMN_081326</name>
</gene>
<dbReference type="Pfam" id="PF12736">
    <property type="entry name" value="CABIT"/>
    <property type="match status" value="1"/>
</dbReference>
<dbReference type="PANTHER" id="PTHR14454:SF11">
    <property type="entry name" value="SERRANO, ISOFORM F"/>
    <property type="match status" value="1"/>
</dbReference>
<evidence type="ECO:0000313" key="4">
    <source>
        <dbReference type="EMBL" id="KAH3693887.1"/>
    </source>
</evidence>
<dbReference type="EMBL" id="JAIWYP010000016">
    <property type="protein sequence ID" value="KAH3693887.1"/>
    <property type="molecule type" value="Genomic_DNA"/>
</dbReference>
<feature type="compositionally biased region" description="Low complexity" evidence="2">
    <location>
        <begin position="454"/>
        <end position="467"/>
    </location>
</feature>
<feature type="compositionally biased region" description="Polar residues" evidence="2">
    <location>
        <begin position="479"/>
        <end position="493"/>
    </location>
</feature>
<reference evidence="4" key="2">
    <citation type="submission" date="2020-11" db="EMBL/GenBank/DDBJ databases">
        <authorList>
            <person name="McCartney M.A."/>
            <person name="Auch B."/>
            <person name="Kono T."/>
            <person name="Mallez S."/>
            <person name="Becker A."/>
            <person name="Gohl D.M."/>
            <person name="Silverstein K.A.T."/>
            <person name="Koren S."/>
            <person name="Bechman K.B."/>
            <person name="Herman A."/>
            <person name="Abrahante J.E."/>
            <person name="Garbe J."/>
        </authorList>
    </citation>
    <scope>NUCLEOTIDE SEQUENCE</scope>
    <source>
        <strain evidence="4">Duluth1</strain>
        <tissue evidence="4">Whole animal</tissue>
    </source>
</reference>
<proteinExistence type="predicted"/>
<keyword evidence="5" id="KW-1185">Reference proteome</keyword>
<feature type="region of interest" description="Disordered" evidence="2">
    <location>
        <begin position="349"/>
        <end position="638"/>
    </location>
</feature>
<evidence type="ECO:0000256" key="2">
    <source>
        <dbReference type="SAM" id="MobiDB-lite"/>
    </source>
</evidence>
<feature type="compositionally biased region" description="Polar residues" evidence="2">
    <location>
        <begin position="432"/>
        <end position="453"/>
    </location>
</feature>
<name>A0A9D3Y8L7_DREPO</name>
<sequence length="792" mass="88306">MSFPEYSTSESEFKWSTTSYRLDELGRRFKFPRVVRLAEGYCSDIEAEGFSKDDIIGIDNVLTIEKVAAHFANRKGGVTSIGDDERSYERLSEDILVPLNYKGKVKIRNQGIKYSTVRELVEDFPRFAKVCKNLSAIGADDRPLHILAGTTIELVQVVAGRDNQPGELVVQFQIQEKPVYAKVSILEAGLFRAESDDAEYTIKEVVDRFKLPQVVKFIDDEIRKVYTKDILEGIGNMRTITETLQLNRVVSQSVLVGHYKPVEGYGQTDTEKVKKRTLVVLPMDHPEIREIEVNVLEDDGDISDIYERVFNVCNISNSLDVVDTIYVEFSKDTPTPKIFKLDDAAHANTTGRRQLDQASGPLPVSKPPKPLPPSPGVVDGTLSPSNSTQAPLARGKQPSPQANKPASLSLSPPSKLPEESSSQTDYEIMSPSPISSSQKGQQTTQRATAFSNFPQTPQTPKTPTTPQFSRTKALPPEPQSLTQRLKTKANTPEVNEKANQGDYEQMENIQTSAPRKMPQNRAIKPAIRPDLPNDPAKQSEYERLDDAIVPASLPPDLPPSLPPHRPRKNPPAPVPEKTDINMYENRKPANGVGQKTDADGGRSGQADYEDMEPGIPVQRAPSPPQDDNDSSDYLKPTPRVDALPIKIEKFKKWRPGIFQRKKIENQYTPEPKKPLPVAPPAVIKEIPSSKVVPPTVSRTAVVKPMTPYSPAAVTDTPKEQLKSFLELNCNELVERLQLCRMLDMAKACETEGLDGSFFANMDNESLIQVFKLNTMTLLKFKKMRDENWVPNE</sequence>
<dbReference type="Proteomes" id="UP000828390">
    <property type="component" value="Unassembled WGS sequence"/>
</dbReference>
<dbReference type="OrthoDB" id="6069759at2759"/>
<evidence type="ECO:0000259" key="3">
    <source>
        <dbReference type="Pfam" id="PF12736"/>
    </source>
</evidence>
<feature type="compositionally biased region" description="Basic and acidic residues" evidence="2">
    <location>
        <begin position="537"/>
        <end position="546"/>
    </location>
</feature>
<dbReference type="InterPro" id="IPR052281">
    <property type="entry name" value="GAREM"/>
</dbReference>